<dbReference type="EMBL" id="VIVK01000001">
    <property type="protein sequence ID" value="TWD78984.1"/>
    <property type="molecule type" value="Genomic_DNA"/>
</dbReference>
<reference evidence="1 2" key="1">
    <citation type="submission" date="2019-06" db="EMBL/GenBank/DDBJ databases">
        <title>Sequencing the genomes of 1000 actinobacteria strains.</title>
        <authorList>
            <person name="Klenk H.-P."/>
        </authorList>
    </citation>
    <scope>NUCLEOTIDE SEQUENCE [LARGE SCALE GENOMIC DNA]</scope>
    <source>
        <strain evidence="1 2">DSM 24683</strain>
    </source>
</reference>
<gene>
    <name evidence="1" type="ORF">FB561_0032</name>
</gene>
<name>A0A561BJE2_9ACTN</name>
<organism evidence="1 2">
    <name type="scientific">Kribbella amoyensis</name>
    <dbReference type="NCBI Taxonomy" id="996641"/>
    <lineage>
        <taxon>Bacteria</taxon>
        <taxon>Bacillati</taxon>
        <taxon>Actinomycetota</taxon>
        <taxon>Actinomycetes</taxon>
        <taxon>Propionibacteriales</taxon>
        <taxon>Kribbellaceae</taxon>
        <taxon>Kribbella</taxon>
    </lineage>
</organism>
<accession>A0A561BJE2</accession>
<dbReference type="Proteomes" id="UP000318380">
    <property type="component" value="Unassembled WGS sequence"/>
</dbReference>
<dbReference type="AlphaFoldDB" id="A0A561BJE2"/>
<keyword evidence="2" id="KW-1185">Reference proteome</keyword>
<protein>
    <submittedName>
        <fullName evidence="1">Transposase IS481 family protein</fullName>
    </submittedName>
</protein>
<proteinExistence type="predicted"/>
<evidence type="ECO:0000313" key="1">
    <source>
        <dbReference type="EMBL" id="TWD78984.1"/>
    </source>
</evidence>
<comment type="caution">
    <text evidence="1">The sequence shown here is derived from an EMBL/GenBank/DDBJ whole genome shotgun (WGS) entry which is preliminary data.</text>
</comment>
<sequence>MSHRNARTTFHGRLLIVQRHRAGWAQAHIAKAMGGDCPEFS</sequence>
<evidence type="ECO:0000313" key="2">
    <source>
        <dbReference type="Proteomes" id="UP000318380"/>
    </source>
</evidence>